<evidence type="ECO:0000313" key="2">
    <source>
        <dbReference type="EMBL" id="CAK6448987.1"/>
    </source>
</evidence>
<evidence type="ECO:0000313" key="3">
    <source>
        <dbReference type="Proteomes" id="UP001314169"/>
    </source>
</evidence>
<dbReference type="Proteomes" id="UP001314169">
    <property type="component" value="Chromosome 9"/>
</dbReference>
<sequence length="101" mass="11801">MLSFCSFFLKTPIPSYFMLPGDGGQFVIFLPNLSHTIKDSITYDSLNYLSSFLLSRIKCSYYFVIFSQRSYFPIYILFLFISAITPPQFPYNPKKQPPLRN</sequence>
<keyword evidence="1" id="KW-0472">Membrane</keyword>
<dbReference type="EMBL" id="OY882866">
    <property type="protein sequence ID" value="CAK6448987.1"/>
    <property type="molecule type" value="Genomic_DNA"/>
</dbReference>
<keyword evidence="1" id="KW-0812">Transmembrane</keyword>
<accession>A0ABP0AKF0</accession>
<evidence type="ECO:0000256" key="1">
    <source>
        <dbReference type="SAM" id="Phobius"/>
    </source>
</evidence>
<organism evidence="2 3">
    <name type="scientific">Pipistrellus nathusii</name>
    <name type="common">Nathusius' pipistrelle</name>
    <dbReference type="NCBI Taxonomy" id="59473"/>
    <lineage>
        <taxon>Eukaryota</taxon>
        <taxon>Metazoa</taxon>
        <taxon>Chordata</taxon>
        <taxon>Craniata</taxon>
        <taxon>Vertebrata</taxon>
        <taxon>Euteleostomi</taxon>
        <taxon>Mammalia</taxon>
        <taxon>Eutheria</taxon>
        <taxon>Laurasiatheria</taxon>
        <taxon>Chiroptera</taxon>
        <taxon>Yangochiroptera</taxon>
        <taxon>Vespertilionidae</taxon>
        <taxon>Pipistrellus</taxon>
    </lineage>
</organism>
<reference evidence="2" key="1">
    <citation type="submission" date="2023-12" db="EMBL/GenBank/DDBJ databases">
        <authorList>
            <person name="Brown T."/>
        </authorList>
    </citation>
    <scope>NUCLEOTIDE SEQUENCE</scope>
</reference>
<feature type="transmembrane region" description="Helical" evidence="1">
    <location>
        <begin position="61"/>
        <end position="84"/>
    </location>
</feature>
<keyword evidence="1" id="KW-1133">Transmembrane helix</keyword>
<keyword evidence="3" id="KW-1185">Reference proteome</keyword>
<name>A0ABP0AKF0_PIPNA</name>
<gene>
    <name evidence="2" type="ORF">MPIPNATIZW_LOCUS17293</name>
</gene>
<protein>
    <submittedName>
        <fullName evidence="2">Uncharacterized protein</fullName>
    </submittedName>
</protein>
<proteinExistence type="predicted"/>